<dbReference type="InParanoid" id="A0A3Q3MAU3"/>
<keyword evidence="6" id="KW-1185">Reference proteome</keyword>
<evidence type="ECO:0000259" key="4">
    <source>
        <dbReference type="PROSITE" id="PS50835"/>
    </source>
</evidence>
<dbReference type="PANTHER" id="PTHR46013">
    <property type="entry name" value="VASCULAR CELL ADHESION MOLECULE 1"/>
    <property type="match status" value="1"/>
</dbReference>
<evidence type="ECO:0000313" key="6">
    <source>
        <dbReference type="Proteomes" id="UP000261640"/>
    </source>
</evidence>
<dbReference type="GeneTree" id="ENSGT00940000156511"/>
<evidence type="ECO:0000256" key="2">
    <source>
        <dbReference type="ARBA" id="ARBA00023136"/>
    </source>
</evidence>
<keyword evidence="2" id="KW-0472">Membrane</keyword>
<comment type="subcellular location">
    <subcellularLocation>
        <location evidence="1">Membrane</location>
        <topology evidence="1">Single-pass membrane protein</topology>
    </subcellularLocation>
</comment>
<dbReference type="GO" id="GO:0016020">
    <property type="term" value="C:membrane"/>
    <property type="evidence" value="ECO:0007669"/>
    <property type="project" value="UniProtKB-SubCell"/>
</dbReference>
<keyword evidence="3" id="KW-1015">Disulfide bond</keyword>
<dbReference type="PROSITE" id="PS50835">
    <property type="entry name" value="IG_LIKE"/>
    <property type="match status" value="7"/>
</dbReference>
<feature type="domain" description="Ig-like" evidence="4">
    <location>
        <begin position="50"/>
        <end position="118"/>
    </location>
</feature>
<dbReference type="InterPro" id="IPR007110">
    <property type="entry name" value="Ig-like_dom"/>
</dbReference>
<accession>A0A3Q3MAU3</accession>
<dbReference type="InterPro" id="IPR013783">
    <property type="entry name" value="Ig-like_fold"/>
</dbReference>
<dbReference type="InterPro" id="IPR036179">
    <property type="entry name" value="Ig-like_dom_sf"/>
</dbReference>
<dbReference type="Proteomes" id="UP000261640">
    <property type="component" value="Unplaced"/>
</dbReference>
<feature type="domain" description="Ig-like" evidence="4">
    <location>
        <begin position="690"/>
        <end position="772"/>
    </location>
</feature>
<evidence type="ECO:0000313" key="5">
    <source>
        <dbReference type="Ensembl" id="ENSMAMP00000024508.2"/>
    </source>
</evidence>
<dbReference type="Pfam" id="PF08205">
    <property type="entry name" value="C2-set_2"/>
    <property type="match status" value="1"/>
</dbReference>
<feature type="domain" description="Ig-like" evidence="4">
    <location>
        <begin position="406"/>
        <end position="494"/>
    </location>
</feature>
<evidence type="ECO:0000256" key="3">
    <source>
        <dbReference type="ARBA" id="ARBA00023157"/>
    </source>
</evidence>
<dbReference type="GO" id="GO:0098609">
    <property type="term" value="P:cell-cell adhesion"/>
    <property type="evidence" value="ECO:0007669"/>
    <property type="project" value="InterPro"/>
</dbReference>
<dbReference type="STRING" id="205130.ENSMAMP00000024508"/>
<dbReference type="InterPro" id="IPR003989">
    <property type="entry name" value="VCAM-1"/>
</dbReference>
<name>A0A3Q3MAU3_9TELE</name>
<dbReference type="Pfam" id="PF13927">
    <property type="entry name" value="Ig_3"/>
    <property type="match status" value="2"/>
</dbReference>
<reference evidence="5" key="1">
    <citation type="submission" date="2025-08" db="UniProtKB">
        <authorList>
            <consortium name="Ensembl"/>
        </authorList>
    </citation>
    <scope>IDENTIFICATION</scope>
</reference>
<dbReference type="SMART" id="SM00409">
    <property type="entry name" value="IG"/>
    <property type="match status" value="8"/>
</dbReference>
<feature type="domain" description="Ig-like" evidence="4">
    <location>
        <begin position="600"/>
        <end position="685"/>
    </location>
</feature>
<dbReference type="InterPro" id="IPR013162">
    <property type="entry name" value="CD80_C2-set"/>
</dbReference>
<organism evidence="5 6">
    <name type="scientific">Mastacembelus armatus</name>
    <name type="common">zig-zag eel</name>
    <dbReference type="NCBI Taxonomy" id="205130"/>
    <lineage>
        <taxon>Eukaryota</taxon>
        <taxon>Metazoa</taxon>
        <taxon>Chordata</taxon>
        <taxon>Craniata</taxon>
        <taxon>Vertebrata</taxon>
        <taxon>Euteleostomi</taxon>
        <taxon>Actinopterygii</taxon>
        <taxon>Neopterygii</taxon>
        <taxon>Teleostei</taxon>
        <taxon>Neoteleostei</taxon>
        <taxon>Acanthomorphata</taxon>
        <taxon>Anabantaria</taxon>
        <taxon>Synbranchiformes</taxon>
        <taxon>Mastacembelidae</taxon>
        <taxon>Mastacembelus</taxon>
    </lineage>
</organism>
<dbReference type="SMART" id="SM00408">
    <property type="entry name" value="IGc2"/>
    <property type="match status" value="5"/>
</dbReference>
<dbReference type="Gene3D" id="2.60.40.10">
    <property type="entry name" value="Immunoglobulins"/>
    <property type="match status" value="8"/>
</dbReference>
<dbReference type="GO" id="GO:0001946">
    <property type="term" value="P:lymphangiogenesis"/>
    <property type="evidence" value="ECO:0007669"/>
    <property type="project" value="Ensembl"/>
</dbReference>
<sequence length="810" mass="89234">MCVLFVLQGTLWSAGPRRGGGEDASHNSAFLLFSGLRVDVFPRQPLFRLGERHQLVCSVQDCPMTPSISWSLPGDRSLMASVSTTRNRSVVTFDPVMMMHEGVLLCKVSCGQEKRQITTSVQVYSFPSAPVITGQDHLRPGLESTLTCQVFDLYPAEFVNLTWFRGDQVLQSTLREHGSSLVRSEYRFTPLNQDAGGNITCRATLDLQDLPSENRTKETTIPLNLLYVPVVTSISDSVLVLVGSPLTLTCSVEGNPEPTITWSFRMMNGETLLRGRGPELVFPAVSLYEAGQYECEARNPEGNQNAAVNVSVYAPPTNTSLSVSPGEEVVEGQQVTFICRSDAAPPAMLVLRREGVELQRSDFTTSLLSFSLSSAQVEDSAQYQCDASNQYGSQLVTSSVTVRAHPLQVELSPQDSVAERGSGLVLTCMASGCLHTPILTWTRIDQNQTVLQKTQHQDGHSVLNLRDLDLQDQGWYSCEAKCNSILRNRHTKVHIYSFPSDPVLEDPGPLLLGQVAVLRCSVFNVFSANQLSIEWLLGNTTLMSEVFRFSSSLQNFSSVLKHHIKETQQVLTCRAKLLTDNRDVWRSRRTSVSLQVHYSPRRTFLSVSPGEEVVEGQQVTFTCCSDGTPSTTLVLRREGVELQRTDPTFPLLSFSLSSVQLEDSSQYQCEASNQYGSQLATSSITVRAPPRNTTILVLPSTVVQEGQNVTVCCQTISFPPSAVILKKLTNGTELHSPNGTFLLVNVTAKDSGLYQVNVTNDLGYQVKIFSLSVRGQSVQFMSAAALVLDYLRRSRKKGFYQLPQSIPPSA</sequence>
<feature type="domain" description="Ig-like" evidence="4">
    <location>
        <begin position="316"/>
        <end position="401"/>
    </location>
</feature>
<dbReference type="Ensembl" id="ENSMAMT00000025139.2">
    <property type="protein sequence ID" value="ENSMAMP00000024508.2"/>
    <property type="gene ID" value="ENSMAMG00000016478.2"/>
</dbReference>
<dbReference type="InterPro" id="IPR003598">
    <property type="entry name" value="Ig_sub2"/>
</dbReference>
<dbReference type="SUPFAM" id="SSF48726">
    <property type="entry name" value="Immunoglobulin"/>
    <property type="match status" value="8"/>
</dbReference>
<evidence type="ECO:0000256" key="1">
    <source>
        <dbReference type="ARBA" id="ARBA00004167"/>
    </source>
</evidence>
<dbReference type="PANTHER" id="PTHR46013:SF1">
    <property type="entry name" value="IG-LIKE DOMAIN-CONTAINING PROTEIN"/>
    <property type="match status" value="1"/>
</dbReference>
<feature type="domain" description="Ig-like" evidence="4">
    <location>
        <begin position="127"/>
        <end position="220"/>
    </location>
</feature>
<protein>
    <submittedName>
        <fullName evidence="5">Vascular cell adhesion molecule 1b</fullName>
    </submittedName>
</protein>
<dbReference type="Pfam" id="PF13895">
    <property type="entry name" value="Ig_2"/>
    <property type="match status" value="2"/>
</dbReference>
<reference evidence="5" key="2">
    <citation type="submission" date="2025-09" db="UniProtKB">
        <authorList>
            <consortium name="Ensembl"/>
        </authorList>
    </citation>
    <scope>IDENTIFICATION</scope>
</reference>
<dbReference type="PRINTS" id="PR01474">
    <property type="entry name" value="VCAM1"/>
</dbReference>
<dbReference type="AlphaFoldDB" id="A0A3Q3MAU3"/>
<dbReference type="InterPro" id="IPR003599">
    <property type="entry name" value="Ig_sub"/>
</dbReference>
<proteinExistence type="predicted"/>
<dbReference type="CDD" id="cd00096">
    <property type="entry name" value="Ig"/>
    <property type="match status" value="1"/>
</dbReference>
<feature type="domain" description="Ig-like" evidence="4">
    <location>
        <begin position="229"/>
        <end position="311"/>
    </location>
</feature>